<dbReference type="EMBL" id="CP064946">
    <property type="protein sequence ID" value="QPH47411.1"/>
    <property type="molecule type" value="Genomic_DNA"/>
</dbReference>
<organism evidence="1 2">
    <name type="scientific">Pseudomonas fulva</name>
    <dbReference type="NCBI Taxonomy" id="47880"/>
    <lineage>
        <taxon>Bacteria</taxon>
        <taxon>Pseudomonadati</taxon>
        <taxon>Pseudomonadota</taxon>
        <taxon>Gammaproteobacteria</taxon>
        <taxon>Pseudomonadales</taxon>
        <taxon>Pseudomonadaceae</taxon>
        <taxon>Pseudomonas</taxon>
    </lineage>
</organism>
<sequence length="206" mass="21611">MIEAALMGGALPGPWSAWQFVGSSSLLASGAAMVEAKMPAGVQPGDLVVTIMSPLNENIQTTMSAKGWQHWVGGIQDYVCTARFVEGLSPPAYARAGSNSIFISVLVFRSQGWSSVKLEAHLAPASPVNVTTQLQNVLLLAIGITPKTTRGWAVAMTGAEPAARVERTLAPALQAYSANIDFPHEINGIVVDALSGAERNLILTVS</sequence>
<dbReference type="RefSeq" id="WP_196109984.1">
    <property type="nucleotide sequence ID" value="NZ_CP064943.1"/>
</dbReference>
<proteinExistence type="predicted"/>
<protein>
    <submittedName>
        <fullName evidence="1">Uncharacterized protein</fullName>
    </submittedName>
</protein>
<reference evidence="1 2" key="1">
    <citation type="submission" date="2020-11" db="EMBL/GenBank/DDBJ databases">
        <title>Pseudomonas fulva producing VIM-24.</title>
        <authorList>
            <person name="Liu S."/>
        </authorList>
    </citation>
    <scope>NUCLEOTIDE SEQUENCE [LARGE SCALE GENOMIC DNA]</scope>
    <source>
        <strain evidence="1 2">ZDHY414</strain>
    </source>
</reference>
<dbReference type="Proteomes" id="UP000594430">
    <property type="component" value="Chromosome"/>
</dbReference>
<dbReference type="AlphaFoldDB" id="A0A7S9L4H5"/>
<evidence type="ECO:0000313" key="1">
    <source>
        <dbReference type="EMBL" id="QPH47411.1"/>
    </source>
</evidence>
<gene>
    <name evidence="1" type="ORF">IZU98_13385</name>
</gene>
<accession>A0A7S9L4H5</accession>
<evidence type="ECO:0000313" key="2">
    <source>
        <dbReference type="Proteomes" id="UP000594430"/>
    </source>
</evidence>
<name>A0A7S9L4H5_9PSED</name>